<evidence type="ECO:0000313" key="9">
    <source>
        <dbReference type="EMBL" id="SPD88716.1"/>
    </source>
</evidence>
<evidence type="ECO:0000313" key="10">
    <source>
        <dbReference type="Proteomes" id="UP000238164"/>
    </source>
</evidence>
<evidence type="ECO:0000256" key="6">
    <source>
        <dbReference type="SAM" id="MobiDB-lite"/>
    </source>
</evidence>
<keyword evidence="4 7" id="KW-1133">Transmembrane helix</keyword>
<proteinExistence type="predicted"/>
<dbReference type="Proteomes" id="UP000238164">
    <property type="component" value="Chromosome 1"/>
</dbReference>
<keyword evidence="5 7" id="KW-0472">Membrane</keyword>
<feature type="region of interest" description="Disordered" evidence="6">
    <location>
        <begin position="1"/>
        <end position="43"/>
    </location>
</feature>
<feature type="transmembrane region" description="Helical" evidence="7">
    <location>
        <begin position="65"/>
        <end position="82"/>
    </location>
</feature>
<organism evidence="9 10">
    <name type="scientific">Micropruina glycogenica</name>
    <dbReference type="NCBI Taxonomy" id="75385"/>
    <lineage>
        <taxon>Bacteria</taxon>
        <taxon>Bacillati</taxon>
        <taxon>Actinomycetota</taxon>
        <taxon>Actinomycetes</taxon>
        <taxon>Propionibacteriales</taxon>
        <taxon>Nocardioidaceae</taxon>
        <taxon>Micropruina</taxon>
    </lineage>
</organism>
<dbReference type="InterPro" id="IPR023494">
    <property type="entry name" value="Cyt_c_bgen_Ccs1/CcsB/ResB"/>
</dbReference>
<evidence type="ECO:0000256" key="7">
    <source>
        <dbReference type="SAM" id="Phobius"/>
    </source>
</evidence>
<protein>
    <submittedName>
        <fullName evidence="9">Cytochrome c biogenesis protein</fullName>
    </submittedName>
</protein>
<dbReference type="PANTHER" id="PTHR31566">
    <property type="entry name" value="CYTOCHROME C BIOGENESIS PROTEIN CCS1, CHLOROPLASTIC"/>
    <property type="match status" value="1"/>
</dbReference>
<reference evidence="9 10" key="1">
    <citation type="submission" date="2018-02" db="EMBL/GenBank/DDBJ databases">
        <authorList>
            <person name="Cohen D.B."/>
            <person name="Kent A.D."/>
        </authorList>
    </citation>
    <scope>NUCLEOTIDE SEQUENCE [LARGE SCALE GENOMIC DNA]</scope>
    <source>
        <strain evidence="9">1</strain>
    </source>
</reference>
<dbReference type="EMBL" id="LT985188">
    <property type="protein sequence ID" value="SPD88716.1"/>
    <property type="molecule type" value="Genomic_DNA"/>
</dbReference>
<keyword evidence="10" id="KW-1185">Reference proteome</keyword>
<gene>
    <name evidence="9" type="ORF">MPLG2_3686</name>
</gene>
<dbReference type="GO" id="GO:0017004">
    <property type="term" value="P:cytochrome complex assembly"/>
    <property type="evidence" value="ECO:0007669"/>
    <property type="project" value="UniProtKB-KW"/>
</dbReference>
<feature type="transmembrane region" description="Helical" evidence="7">
    <location>
        <begin position="475"/>
        <end position="495"/>
    </location>
</feature>
<evidence type="ECO:0000256" key="3">
    <source>
        <dbReference type="ARBA" id="ARBA00022748"/>
    </source>
</evidence>
<dbReference type="GO" id="GO:0016020">
    <property type="term" value="C:membrane"/>
    <property type="evidence" value="ECO:0007669"/>
    <property type="project" value="UniProtKB-SubCell"/>
</dbReference>
<accession>A0A2N9JLR8</accession>
<dbReference type="PANTHER" id="PTHR31566:SF0">
    <property type="entry name" value="CYTOCHROME C BIOGENESIS PROTEIN CCS1, CHLOROPLASTIC"/>
    <property type="match status" value="1"/>
</dbReference>
<keyword evidence="2 7" id="KW-0812">Transmembrane</keyword>
<comment type="subcellular location">
    <subcellularLocation>
        <location evidence="1">Membrane</location>
        <topology evidence="1">Multi-pass membrane protein</topology>
    </subcellularLocation>
</comment>
<evidence type="ECO:0000256" key="1">
    <source>
        <dbReference type="ARBA" id="ARBA00004141"/>
    </source>
</evidence>
<feature type="region of interest" description="Disordered" evidence="6">
    <location>
        <begin position="536"/>
        <end position="591"/>
    </location>
</feature>
<feature type="transmembrane region" description="Helical" evidence="7">
    <location>
        <begin position="119"/>
        <end position="143"/>
    </location>
</feature>
<dbReference type="InterPro" id="IPR007816">
    <property type="entry name" value="ResB-like_domain"/>
</dbReference>
<feature type="transmembrane region" description="Helical" evidence="7">
    <location>
        <begin position="210"/>
        <end position="231"/>
    </location>
</feature>
<evidence type="ECO:0000259" key="8">
    <source>
        <dbReference type="Pfam" id="PF05140"/>
    </source>
</evidence>
<dbReference type="AlphaFoldDB" id="A0A2N9JLR8"/>
<feature type="domain" description="ResB-like" evidence="8">
    <location>
        <begin position="62"/>
        <end position="521"/>
    </location>
</feature>
<dbReference type="OrthoDB" id="3949537at2"/>
<feature type="compositionally biased region" description="Basic and acidic residues" evidence="6">
    <location>
        <begin position="1"/>
        <end position="21"/>
    </location>
</feature>
<evidence type="ECO:0000256" key="2">
    <source>
        <dbReference type="ARBA" id="ARBA00022692"/>
    </source>
</evidence>
<evidence type="ECO:0000256" key="4">
    <source>
        <dbReference type="ARBA" id="ARBA00022989"/>
    </source>
</evidence>
<sequence length="591" mass="63193">MARDTLRAEGRAQDDADRELGVDPADEGSPAASRSARPGKDRRGTLRGAETLRWLWTQLTSMRTALVLLFALALAAIPGSLLPQKPTSPVRVREFIANNPQLGAFYDAIGVFDVYASPWFAAIYLLLFVSLVGCIVPRIGVYLRGLRAEPPRTPRNLGRLPAHLRLGSSGDSEAVLATAEQVLRERRFRVRRLDDSVSAERGYLRELGNLVFHVSLVFLLCGVAMGALFGYKGTTAVVEGQSFSNTLTQFDDFSSGGLFNPGQLVPFTVTLDSFTAKFETGPVQRGAARVFLADTTTTLDGVTTQQQLEVNHPLVLGDSVVHLVGHGYAVDVTVKDGNGDVAFSGPVILLPQDGNFLSVGVVKAPFARPERLAFEALFLPTAVDQNGVGVSVFPDALNPQLLLNIWTGPPKESTGQPENVYSLDRTGLTQVTEDGKPVRFTLVPGEMFDVPGGGSIQFNGWKRWVSLQVSSTPGLWLVFGSVLAAVAGLCLSLFVRPRRVWVKVSGDVVEVAGLDRTEGRGGLDDELQLIADGLGLAPHEPQGAGSEVSGVAAPQPTDADRDDDNADTQPADDPKPAPAEPPTSAENEGKP</sequence>
<dbReference type="KEGG" id="mgg:MPLG2_3686"/>
<evidence type="ECO:0000256" key="5">
    <source>
        <dbReference type="ARBA" id="ARBA00023136"/>
    </source>
</evidence>
<keyword evidence="3" id="KW-0201">Cytochrome c-type biogenesis</keyword>
<name>A0A2N9JLR8_9ACTN</name>
<dbReference type="Pfam" id="PF05140">
    <property type="entry name" value="ResB"/>
    <property type="match status" value="1"/>
</dbReference>